<evidence type="ECO:0000256" key="1">
    <source>
        <dbReference type="ARBA" id="ARBA00023002"/>
    </source>
</evidence>
<sequence>MSDGILDEAYERFARTGPEWGENTLTNHGPMAVEVLVRRGLADGVHRWVDTYVGKLSELPSVSDRITDESWRDALGDGRRIGDWSAYFVEQMQEHPWREVLVTWWPRLLPGIVAGATHGVIRVSHAVRTLLRGDESPAAVTELAHGLAFWAARMRSVPGAAEAAPGRHRRSEGTLEVNDALDAIPRIPSQQGTVAVRFGQLAELPTWPASLRSLRTPTSPADVERQLADLVSGAAARYLTHGHGSPVLLVHTATAPNAVLHTLPALPQSLWAPSLSSVWAASAAITAAYAPAQPLPRDELPAGGVHADELMDYALKHSDEHVIKFADTALDAYAHSHDSDVLAAAQRVGDLIK</sequence>
<protein>
    <submittedName>
        <fullName evidence="2">Uncharacterized protein DUF4243</fullName>
    </submittedName>
</protein>
<dbReference type="EMBL" id="SOCE01000001">
    <property type="protein sequence ID" value="TDU91742.1"/>
    <property type="molecule type" value="Genomic_DNA"/>
</dbReference>
<gene>
    <name evidence="2" type="ORF">EV138_5355</name>
</gene>
<keyword evidence="3" id="KW-1185">Reference proteome</keyword>
<keyword evidence="1" id="KW-0560">Oxidoreductase</keyword>
<reference evidence="2 3" key="1">
    <citation type="submission" date="2019-03" db="EMBL/GenBank/DDBJ databases">
        <title>Genomic Encyclopedia of Type Strains, Phase III (KMG-III): the genomes of soil and plant-associated and newly described type strains.</title>
        <authorList>
            <person name="Whitman W."/>
        </authorList>
    </citation>
    <scope>NUCLEOTIDE SEQUENCE [LARGE SCALE GENOMIC DNA]</scope>
    <source>
        <strain evidence="2 3">VKM Ac-2575</strain>
    </source>
</reference>
<dbReference type="GO" id="GO:0016491">
    <property type="term" value="F:oxidoreductase activity"/>
    <property type="evidence" value="ECO:0007669"/>
    <property type="project" value="UniProtKB-KW"/>
</dbReference>
<dbReference type="AlphaFoldDB" id="A0A4R7THD4"/>
<dbReference type="Proteomes" id="UP000295151">
    <property type="component" value="Unassembled WGS sequence"/>
</dbReference>
<organism evidence="2 3">
    <name type="scientific">Kribbella voronezhensis</name>
    <dbReference type="NCBI Taxonomy" id="2512212"/>
    <lineage>
        <taxon>Bacteria</taxon>
        <taxon>Bacillati</taxon>
        <taxon>Actinomycetota</taxon>
        <taxon>Actinomycetes</taxon>
        <taxon>Propionibacteriales</taxon>
        <taxon>Kribbellaceae</taxon>
        <taxon>Kribbella</taxon>
    </lineage>
</organism>
<evidence type="ECO:0000313" key="3">
    <source>
        <dbReference type="Proteomes" id="UP000295151"/>
    </source>
</evidence>
<dbReference type="InterPro" id="IPR025337">
    <property type="entry name" value="Questin_oxidase-like"/>
</dbReference>
<name>A0A4R7THD4_9ACTN</name>
<evidence type="ECO:0000313" key="2">
    <source>
        <dbReference type="EMBL" id="TDU91742.1"/>
    </source>
</evidence>
<comment type="caution">
    <text evidence="2">The sequence shown here is derived from an EMBL/GenBank/DDBJ whole genome shotgun (WGS) entry which is preliminary data.</text>
</comment>
<accession>A0A4R7THD4</accession>
<proteinExistence type="predicted"/>
<dbReference type="OrthoDB" id="6396144at2"/>
<dbReference type="RefSeq" id="WP_133981436.1">
    <property type="nucleotide sequence ID" value="NZ_SOCE01000001.1"/>
</dbReference>
<dbReference type="Pfam" id="PF14027">
    <property type="entry name" value="Questin_oxidase"/>
    <property type="match status" value="1"/>
</dbReference>